<accession>A0ABM8RZI9</accession>
<feature type="domain" description="Thioredoxin-like fold" evidence="1">
    <location>
        <begin position="4"/>
        <end position="79"/>
    </location>
</feature>
<dbReference type="EMBL" id="CAJNBJ010000017">
    <property type="protein sequence ID" value="CAE6780460.1"/>
    <property type="molecule type" value="Genomic_DNA"/>
</dbReference>
<name>A0ABM8RZI9_9BACT</name>
<dbReference type="Gene3D" id="3.40.30.10">
    <property type="entry name" value="Glutaredoxin"/>
    <property type="match status" value="1"/>
</dbReference>
<comment type="caution">
    <text evidence="2">The sequence shown here is derived from an EMBL/GenBank/DDBJ whole genome shotgun (WGS) entry which is preliminary data.</text>
</comment>
<keyword evidence="3" id="KW-1185">Reference proteome</keyword>
<organism evidence="2 3">
    <name type="scientific">Nitrospira defluvii</name>
    <dbReference type="NCBI Taxonomy" id="330214"/>
    <lineage>
        <taxon>Bacteria</taxon>
        <taxon>Pseudomonadati</taxon>
        <taxon>Nitrospirota</taxon>
        <taxon>Nitrospiria</taxon>
        <taxon>Nitrospirales</taxon>
        <taxon>Nitrospiraceae</taxon>
        <taxon>Nitrospira</taxon>
    </lineage>
</organism>
<dbReference type="Pfam" id="PF13192">
    <property type="entry name" value="Thioredoxin_3"/>
    <property type="match status" value="1"/>
</dbReference>
<dbReference type="PROSITE" id="PS51354">
    <property type="entry name" value="GLUTAREDOXIN_2"/>
    <property type="match status" value="1"/>
</dbReference>
<dbReference type="InterPro" id="IPR012336">
    <property type="entry name" value="Thioredoxin-like_fold"/>
</dbReference>
<dbReference type="SUPFAM" id="SSF52833">
    <property type="entry name" value="Thioredoxin-like"/>
    <property type="match status" value="1"/>
</dbReference>
<gene>
    <name evidence="2" type="ORF">NSPZN2_40729</name>
</gene>
<dbReference type="RefSeq" id="WP_080877184.1">
    <property type="nucleotide sequence ID" value="NZ_CAJNBJ010000017.1"/>
</dbReference>
<proteinExistence type="predicted"/>
<evidence type="ECO:0000259" key="1">
    <source>
        <dbReference type="Pfam" id="PF13192"/>
    </source>
</evidence>
<protein>
    <submittedName>
        <fullName evidence="2">Thioredoxin</fullName>
    </submittedName>
</protein>
<dbReference type="Proteomes" id="UP000675880">
    <property type="component" value="Unassembled WGS sequence"/>
</dbReference>
<evidence type="ECO:0000313" key="2">
    <source>
        <dbReference type="EMBL" id="CAE6780460.1"/>
    </source>
</evidence>
<evidence type="ECO:0000313" key="3">
    <source>
        <dbReference type="Proteomes" id="UP000675880"/>
    </source>
</evidence>
<sequence length="88" mass="9745">MPNITLLHSPTCGACPSAKRLWKELRVKYSFSYREVDITTPDGQELANRHSVRAVPATIIDGRLTFVGVPPRQSAEKALQLKMKPQGA</sequence>
<reference evidence="2 3" key="1">
    <citation type="submission" date="2021-02" db="EMBL/GenBank/DDBJ databases">
        <authorList>
            <person name="Han P."/>
        </authorList>
    </citation>
    <scope>NUCLEOTIDE SEQUENCE [LARGE SCALE GENOMIC DNA]</scope>
    <source>
        <strain evidence="2">Candidatus Nitrospira sp. ZN2</strain>
    </source>
</reference>
<dbReference type="InterPro" id="IPR036249">
    <property type="entry name" value="Thioredoxin-like_sf"/>
</dbReference>